<proteinExistence type="predicted"/>
<accession>A0ABR8ZEP0</accession>
<dbReference type="Proteomes" id="UP000637299">
    <property type="component" value="Unassembled WGS sequence"/>
</dbReference>
<reference evidence="1 2" key="1">
    <citation type="submission" date="2020-09" db="EMBL/GenBank/DDBJ databases">
        <title>Genome seq and assembly of Chryseobacterium sp.</title>
        <authorList>
            <person name="Chhetri G."/>
        </authorList>
    </citation>
    <scope>NUCLEOTIDE SEQUENCE [LARGE SCALE GENOMIC DNA]</scope>
    <source>
        <strain evidence="1 2">GCR10</strain>
    </source>
</reference>
<keyword evidence="2" id="KW-1185">Reference proteome</keyword>
<comment type="caution">
    <text evidence="1">The sequence shown here is derived from an EMBL/GenBank/DDBJ whole genome shotgun (WGS) entry which is preliminary data.</text>
</comment>
<protein>
    <recommendedName>
        <fullName evidence="3">Ubp3 associated protein Bre5</fullName>
    </recommendedName>
</protein>
<name>A0ABR8ZEP0_9FLAO</name>
<evidence type="ECO:0008006" key="3">
    <source>
        <dbReference type="Google" id="ProtNLM"/>
    </source>
</evidence>
<evidence type="ECO:0000313" key="2">
    <source>
        <dbReference type="Proteomes" id="UP000637299"/>
    </source>
</evidence>
<dbReference type="RefSeq" id="WP_191737548.1">
    <property type="nucleotide sequence ID" value="NZ_JACYFS010000005.1"/>
</dbReference>
<evidence type="ECO:0000313" key="1">
    <source>
        <dbReference type="EMBL" id="MBD8083682.1"/>
    </source>
</evidence>
<sequence>MIKNWILYFILLFPVFIFSQDQKEYVYKNEILQPGTATSISFKIENITDEDKVYNLAVETSNPGITTLLSANKIAVEKGKSIIYIIPIHISSDTPKGTYNISLHIKDENGTKLTKYSPMVISGVRKISLVAASAPEYVKAGDTIKASFVAKNNGNMSEKLFLKAENAQIDVGGEIIVPPGETRLIYLKINTDSEIGSTGYQNVHLNAVTENHPKENLDAFSNVTVIPIKPVDKDIYYRFPLATSINYIGRRDRGEYQDGLQGEIYGIGSLSDKNEDVLEFHAVTKNPIELNSFTPYEEYYVSYRRKNLFAHLGDKSYSASYLTEFARYGRGAELSYQFKKITVGGFYNHPRFFRDIKDEFNVYSKYNFNNRTEITAGYLYKIPITEQDGLNTHLPYVAGKTRLFEIIDVQGEVAYSKNRQTEGTAYMIQTQGNFNKMSAGLIYMKSTPLFAGYFTNTNSITANIQYKISDKIDLSANYREDARNFKRDTLYGVAPYQKFAQSGFNYKYSSKGSLLIFGGYQNYEDRMEKKQFNYEEIFVRAGISQEVGIFRLGAETQFGKTNNFLLGISGQSNTYTLNFGLEKFKTSLNVYGSYAKTSRYELRDYEQIYYGARLISRFNGKSSLSIFYQNNYIPEQTFNDRNLFEILYHQQLFRNHEFDISGKYTLQRGQIGDKDFTVSMRYTLRINTPIKKIAEYVTLSGNIANFGVKKVNGIKLTLGSHITITDKDGNFLFKNISPGNYYLELDRSTTEITEIPDVPFPAEINLINKENIFNFGLTKAAKIEGFIQLNEDNGKDQYSFAHLAAKEKKRQESIIVEATNGKQVLRKICTVGENFDFTYLRPGNWTVKVYRNGMDKRYKIAVEQFDFILKSDESKNILINITKQQREVKFQQETIKVGYNDNKKK</sequence>
<dbReference type="SUPFAM" id="SSF117074">
    <property type="entry name" value="Hypothetical protein PA1324"/>
    <property type="match status" value="1"/>
</dbReference>
<organism evidence="1 2">
    <name type="scientific">Chryseobacterium caseinilyticum</name>
    <dbReference type="NCBI Taxonomy" id="2771428"/>
    <lineage>
        <taxon>Bacteria</taxon>
        <taxon>Pseudomonadati</taxon>
        <taxon>Bacteroidota</taxon>
        <taxon>Flavobacteriia</taxon>
        <taxon>Flavobacteriales</taxon>
        <taxon>Weeksellaceae</taxon>
        <taxon>Chryseobacterium group</taxon>
        <taxon>Chryseobacterium</taxon>
    </lineage>
</organism>
<gene>
    <name evidence="1" type="ORF">IC610_14775</name>
</gene>
<dbReference type="EMBL" id="JACYFS010000005">
    <property type="protein sequence ID" value="MBD8083682.1"/>
    <property type="molecule type" value="Genomic_DNA"/>
</dbReference>